<feature type="transmembrane region" description="Helical" evidence="2">
    <location>
        <begin position="1034"/>
        <end position="1054"/>
    </location>
</feature>
<gene>
    <name evidence="4" type="ORF">PHYBLDRAFT_167512</name>
</gene>
<dbReference type="Gene3D" id="3.60.10.10">
    <property type="entry name" value="Endonuclease/exonuclease/phosphatase"/>
    <property type="match status" value="1"/>
</dbReference>
<keyword evidence="5" id="KW-1185">Reference proteome</keyword>
<dbReference type="AlphaFoldDB" id="A0A162UCG5"/>
<evidence type="ECO:0000259" key="3">
    <source>
        <dbReference type="Pfam" id="PF14529"/>
    </source>
</evidence>
<dbReference type="RefSeq" id="XP_018292123.1">
    <property type="nucleotide sequence ID" value="XM_018435659.1"/>
</dbReference>
<dbReference type="STRING" id="763407.A0A162UCG5"/>
<keyword evidence="2" id="KW-0472">Membrane</keyword>
<protein>
    <recommendedName>
        <fullName evidence="3">Endonuclease/exonuclease/phosphatase domain-containing protein</fullName>
    </recommendedName>
</protein>
<feature type="coiled-coil region" evidence="1">
    <location>
        <begin position="31"/>
        <end position="65"/>
    </location>
</feature>
<keyword evidence="1" id="KW-0175">Coiled coil</keyword>
<evidence type="ECO:0000256" key="2">
    <source>
        <dbReference type="SAM" id="Phobius"/>
    </source>
</evidence>
<reference evidence="5" key="1">
    <citation type="submission" date="2015-06" db="EMBL/GenBank/DDBJ databases">
        <title>Expansion of signal transduction pathways in fungi by whole-genome duplication.</title>
        <authorList>
            <consortium name="DOE Joint Genome Institute"/>
            <person name="Corrochano L.M."/>
            <person name="Kuo A."/>
            <person name="Marcet-Houben M."/>
            <person name="Polaino S."/>
            <person name="Salamov A."/>
            <person name="Villalobos J.M."/>
            <person name="Alvarez M.I."/>
            <person name="Avalos J."/>
            <person name="Benito E.P."/>
            <person name="Benoit I."/>
            <person name="Burger G."/>
            <person name="Camino L.P."/>
            <person name="Canovas D."/>
            <person name="Cerda-Olmedo E."/>
            <person name="Cheng J.-F."/>
            <person name="Dominguez A."/>
            <person name="Elias M."/>
            <person name="Eslava A.P."/>
            <person name="Glaser F."/>
            <person name="Grimwood J."/>
            <person name="Gutierrez G."/>
            <person name="Heitman J."/>
            <person name="Henrissat B."/>
            <person name="Iturriaga E.A."/>
            <person name="Lang B.F."/>
            <person name="Lavin J.L."/>
            <person name="Lee S."/>
            <person name="Li W."/>
            <person name="Lindquist E."/>
            <person name="Lopez-Garcia S."/>
            <person name="Luque E.M."/>
            <person name="Marcos A.T."/>
            <person name="Martin J."/>
            <person name="McCluskey K."/>
            <person name="Medina H.R."/>
            <person name="Miralles-Duran A."/>
            <person name="Miyazaki A."/>
            <person name="Munoz-Torres E."/>
            <person name="Oguiza J.A."/>
            <person name="Ohm R."/>
            <person name="Olmedo M."/>
            <person name="Orejas M."/>
            <person name="Ortiz-Castellanos L."/>
            <person name="Pisabarro A.G."/>
            <person name="Rodriguez-Romero J."/>
            <person name="Ruiz-Herrera J."/>
            <person name="Ruiz-Vazquez R."/>
            <person name="Sanz C."/>
            <person name="Schackwitz W."/>
            <person name="Schmutz J."/>
            <person name="Shahriari M."/>
            <person name="Shelest E."/>
            <person name="Silva-Franco F."/>
            <person name="Soanes D."/>
            <person name="Syed K."/>
            <person name="Tagua V.G."/>
            <person name="Talbot N.J."/>
            <person name="Thon M."/>
            <person name="De vries R.P."/>
            <person name="Wiebenga A."/>
            <person name="Yadav J.S."/>
            <person name="Braun E.L."/>
            <person name="Baker S."/>
            <person name="Garre V."/>
            <person name="Horwitz B."/>
            <person name="Torres-Martinez S."/>
            <person name="Idnurm A."/>
            <person name="Herrera-Estrella A."/>
            <person name="Gabaldon T."/>
            <person name="Grigoriev I.V."/>
        </authorList>
    </citation>
    <scope>NUCLEOTIDE SEQUENCE [LARGE SCALE GENOMIC DNA]</scope>
    <source>
        <strain evidence="5">NRRL 1555(-)</strain>
    </source>
</reference>
<dbReference type="EMBL" id="KV440979">
    <property type="protein sequence ID" value="OAD74083.1"/>
    <property type="molecule type" value="Genomic_DNA"/>
</dbReference>
<keyword evidence="2" id="KW-1133">Transmembrane helix</keyword>
<accession>A0A162UCG5</accession>
<dbReference type="InterPro" id="IPR052560">
    <property type="entry name" value="RdDP_mobile_element"/>
</dbReference>
<keyword evidence="2" id="KW-0812">Transmembrane</keyword>
<dbReference type="InterPro" id="IPR005135">
    <property type="entry name" value="Endo/exonuclease/phosphatase"/>
</dbReference>
<feature type="transmembrane region" description="Helical" evidence="2">
    <location>
        <begin position="1106"/>
        <end position="1124"/>
    </location>
</feature>
<dbReference type="GeneID" id="28996565"/>
<dbReference type="Proteomes" id="UP000077315">
    <property type="component" value="Unassembled WGS sequence"/>
</dbReference>
<organism evidence="4 5">
    <name type="scientific">Phycomyces blakesleeanus (strain ATCC 8743b / DSM 1359 / FGSC 10004 / NBRC 33097 / NRRL 1555)</name>
    <dbReference type="NCBI Taxonomy" id="763407"/>
    <lineage>
        <taxon>Eukaryota</taxon>
        <taxon>Fungi</taxon>
        <taxon>Fungi incertae sedis</taxon>
        <taxon>Mucoromycota</taxon>
        <taxon>Mucoromycotina</taxon>
        <taxon>Mucoromycetes</taxon>
        <taxon>Mucorales</taxon>
        <taxon>Phycomycetaceae</taxon>
        <taxon>Phycomyces</taxon>
    </lineage>
</organism>
<dbReference type="GO" id="GO:0003824">
    <property type="term" value="F:catalytic activity"/>
    <property type="evidence" value="ECO:0007669"/>
    <property type="project" value="InterPro"/>
</dbReference>
<dbReference type="OrthoDB" id="2283106at2759"/>
<dbReference type="InterPro" id="IPR036691">
    <property type="entry name" value="Endo/exonu/phosph_ase_sf"/>
</dbReference>
<dbReference type="Pfam" id="PF14529">
    <property type="entry name" value="Exo_endo_phos_2"/>
    <property type="match status" value="1"/>
</dbReference>
<evidence type="ECO:0000313" key="5">
    <source>
        <dbReference type="Proteomes" id="UP000077315"/>
    </source>
</evidence>
<dbReference type="SUPFAM" id="SSF56219">
    <property type="entry name" value="DNase I-like"/>
    <property type="match status" value="1"/>
</dbReference>
<sequence length="1194" mass="132380">MSTLLPSSVMQGMSPDLASFLGNMQAQFMSLQQRTNELESLAATNAKLTAQLVNAEKLIADLRSQLASQGNCQITTNASTSSAPTTPKEPGTEASTWATTAAAAHNSVVVPTALSVCKTPRPPSVRQVAASARMFAIPTGPKGYQYVYIPRSRRLTHRKVRNSLKTLGVDTGRTLDINFPAKDVVGILVHNQYAEKFQTTLTTVAIEILDAFDPLDPKNIADPKYKSLSDSELEEVAAELHSDRCMKALKYLRPHVAVPVGHFFCDQGWISKEDIPVHSVSGPGAGLWNANGLQPRAIYDVLQHCHSLHMLFITETWLLPPSRLPTSWSQIHLYGSPVAGNYRGSMGVSVLISPSCPYPVTQIPMSSNYALAIKIGSLRIVCLYLPPSMSTHDALAVLSSIPLTNDTIICGDFNSRLGSLTGDYATNTRGLALCQWLEERALTVVNGQLSPCIPTFISFRQNVEISSIIDLFITNMSLTNATLNIHTDLSLNSDHRLLSLSFTYAINPTSHAPPPSCKTWNLSRLQEPDVLKLYAHTFVTNSTNLKSTLQSTFEHPPSSRPPIDALTDEFNSLIYNSLSSSIGNRPPRPSHWKKFWNPVLQAAAEHRNFCYKKWRRACGIDRIHWWDKHLKAQAEFRHQVQSSKRQSWHAFCKSMEQDFSKATSKIKLLKRRRQPQHMFQHSDGPATAATIMCEHLASVYSGSILPDQRPPPPLHSTSLPFASANSPFVSSVVEGCMQFMPNRKAPGPDHIRAEMLKVIRPQIAPLLSLLFTICIFGPSVVTHCRSGALAAMATLTAVGVCRSGFSLLLSSRLFKTFIRPKFEYGLAITCLLQKDVLLLEKIQDKCLQMIVGGHATSSTAVLKHICNLPSMAFRVDILKTKFCLRAHTLPSGCLLSLLHSHHLQASTLSTLHTNPLFASIPPDLNCSSRIKLSKHFESFRQEKFAHFRLTNTKILIQACRPLLEVDPVLFLPATRIERGRLVRWRIGWLPDAISNSASQSHLSCSLNFQHHPQMKTTSLTLLYQHYQSRLHIQALYIGKLFLQYYGILTCYAILMATTHMKLIMFASIQFYHQSIQNIASTIASIVKHDASTLSTTTSIVKKKFPIVPAILSPIFTFSLPIAAISRSLPNMLQLLPANCMQSLPAKLVTFLTSMQSQFNALNKRTAHLESLAAKNVQLHAQLANVQQENANLRS</sequence>
<evidence type="ECO:0000313" key="4">
    <source>
        <dbReference type="EMBL" id="OAD74083.1"/>
    </source>
</evidence>
<feature type="domain" description="Endonuclease/exonuclease/phosphatase" evidence="3">
    <location>
        <begin position="378"/>
        <end position="497"/>
    </location>
</feature>
<evidence type="ECO:0000256" key="1">
    <source>
        <dbReference type="SAM" id="Coils"/>
    </source>
</evidence>
<dbReference type="PANTHER" id="PTHR36688:SF2">
    <property type="entry name" value="ENDONUCLEASE_EXONUCLEASE_PHOSPHATASE DOMAIN-CONTAINING PROTEIN"/>
    <property type="match status" value="1"/>
</dbReference>
<dbReference type="InParanoid" id="A0A162UCG5"/>
<dbReference type="PANTHER" id="PTHR36688">
    <property type="entry name" value="ENDO/EXONUCLEASE/PHOSPHATASE DOMAIN-CONTAINING PROTEIN"/>
    <property type="match status" value="1"/>
</dbReference>
<proteinExistence type="predicted"/>
<dbReference type="VEuPathDB" id="FungiDB:PHYBLDRAFT_167512"/>
<name>A0A162UCG5_PHYB8</name>